<evidence type="ECO:0000259" key="9">
    <source>
        <dbReference type="Pfam" id="PF22638"/>
    </source>
</evidence>
<evidence type="ECO:0000256" key="5">
    <source>
        <dbReference type="ARBA" id="ARBA00022525"/>
    </source>
</evidence>
<evidence type="ECO:0000259" key="8">
    <source>
        <dbReference type="Pfam" id="PF21158"/>
    </source>
</evidence>
<dbReference type="SUPFAM" id="SSF64518">
    <property type="entry name" value="Phase 1 flagellin"/>
    <property type="match status" value="1"/>
</dbReference>
<keyword evidence="5 7" id="KW-0964">Secreted</keyword>
<evidence type="ECO:0000256" key="6">
    <source>
        <dbReference type="ARBA" id="ARBA00023143"/>
    </source>
</evidence>
<evidence type="ECO:0000256" key="1">
    <source>
        <dbReference type="ARBA" id="ARBA00004365"/>
    </source>
</evidence>
<name>A0A6C1FAV8_BUCUN</name>
<dbReference type="Pfam" id="PF21158">
    <property type="entry name" value="flgK_1st_1"/>
    <property type="match status" value="1"/>
</dbReference>
<dbReference type="GO" id="GO:0005198">
    <property type="term" value="F:structural molecule activity"/>
    <property type="evidence" value="ECO:0007669"/>
    <property type="project" value="UniProtKB-UniRule"/>
</dbReference>
<dbReference type="Proteomes" id="UP000502958">
    <property type="component" value="Chromosome"/>
</dbReference>
<dbReference type="InterPro" id="IPR002371">
    <property type="entry name" value="FlgK"/>
</dbReference>
<sequence length="544" mass="63061">MSTVLNTAISGMNAMKKLIDHTMKKINNPHKNSEVTQIFMENSIQRDNPNAISLQVKEIYDEYNDFITTEKRKTNSQIQNEEMKIEQLLKLEDLLCDKSDLFNTLISDLYNEIKQDMILNHSNAISQNITSKLNDIIFSIKDFNHKLRFLETDLKQSVIDNVKKANALIDAIHDITMDIQYFPISRMHNTINGLIDKRENLVDELNTLVGVKVVKQHNNYAVYLNNGISLIDNNHKQNLMPLTSLSDAQYISIGYVENDYSRPIKIENMISSGILGSLLQFRKEELTNARNKIGQLTVDFANRINQYAELRYSRFENHEKKFFNFSDPETIQSSTNTSSTQTLVRWEDGKHAQATDYIIYFKNNIWTVTRMLDGSIAKHNMYQKDNITSINFDGIQLLIKGEHADGDIYMIKPYSKTLDTLQLSIDTNDPFTLSSVKHTNQLNPKNSEITNQFNIDNLIDHQKKLDQSYQKFSKSISYKDHVLEEKLPFEKSMMKILENKQMNLDNDSDFHFNELNYEQACYLANVKILATAEKIFNEIIDCYS</sequence>
<dbReference type="PANTHER" id="PTHR30033">
    <property type="entry name" value="FLAGELLAR HOOK-ASSOCIATED PROTEIN 1"/>
    <property type="match status" value="1"/>
</dbReference>
<dbReference type="Pfam" id="PF22638">
    <property type="entry name" value="FlgK_D1"/>
    <property type="match status" value="1"/>
</dbReference>
<comment type="similarity">
    <text evidence="3 7">Belongs to the flagella basal body rod proteins family.</text>
</comment>
<accession>A0A6C1FAV8</accession>
<comment type="subcellular location">
    <subcellularLocation>
        <location evidence="1 7">Bacterial flagellum</location>
    </subcellularLocation>
    <subcellularLocation>
        <location evidence="2 7">Secreted</location>
    </subcellularLocation>
</comment>
<dbReference type="AlphaFoldDB" id="A0A6C1FAV8"/>
<feature type="domain" description="Flagellar hook-associated protein 1 D2-like" evidence="8">
    <location>
        <begin position="333"/>
        <end position="413"/>
    </location>
</feature>
<gene>
    <name evidence="7" type="primary">flgK</name>
    <name evidence="10" type="ORF">GUU85_01625</name>
</gene>
<dbReference type="InterPro" id="IPR053927">
    <property type="entry name" value="FlgK_helical"/>
</dbReference>
<organism evidence="10 11">
    <name type="scientific">Buchnera aphidicola subsp. Uroleucon sonchi</name>
    <dbReference type="NCBI Taxonomy" id="118118"/>
    <lineage>
        <taxon>Bacteria</taxon>
        <taxon>Pseudomonadati</taxon>
        <taxon>Pseudomonadota</taxon>
        <taxon>Gammaproteobacteria</taxon>
        <taxon>Enterobacterales</taxon>
        <taxon>Erwiniaceae</taxon>
        <taxon>Buchnera</taxon>
    </lineage>
</organism>
<keyword evidence="10" id="KW-0969">Cilium</keyword>
<evidence type="ECO:0000313" key="10">
    <source>
        <dbReference type="EMBL" id="QIE02054.1"/>
    </source>
</evidence>
<evidence type="ECO:0000256" key="2">
    <source>
        <dbReference type="ARBA" id="ARBA00004613"/>
    </source>
</evidence>
<protein>
    <recommendedName>
        <fullName evidence="4 7">Flagellar hook-associated protein 1</fullName>
        <shortName evidence="7">HAP1</shortName>
    </recommendedName>
</protein>
<evidence type="ECO:0000256" key="3">
    <source>
        <dbReference type="ARBA" id="ARBA00009677"/>
    </source>
</evidence>
<reference evidence="10 11" key="1">
    <citation type="submission" date="2020-01" db="EMBL/GenBank/DDBJ databases">
        <title>Complete genome of Buchnera aphidicola isolated from Chaitophorus populeti.</title>
        <authorList>
            <person name="Park J."/>
            <person name="Xi H."/>
        </authorList>
    </citation>
    <scope>NUCLEOTIDE SEQUENCE [LARGE SCALE GENOMIC DNA]</scope>
    <source>
        <strain evidence="10 11">UsonBac</strain>
    </source>
</reference>
<evidence type="ECO:0000313" key="11">
    <source>
        <dbReference type="Proteomes" id="UP000502958"/>
    </source>
</evidence>
<keyword evidence="10" id="KW-0966">Cell projection</keyword>
<dbReference type="InterPro" id="IPR049119">
    <property type="entry name" value="FlgK_D2-like"/>
</dbReference>
<feature type="domain" description="Flagellar hook-associated protein FlgK helical" evidence="9">
    <location>
        <begin position="90"/>
        <end position="323"/>
    </location>
</feature>
<proteinExistence type="inferred from homology"/>
<evidence type="ECO:0000256" key="4">
    <source>
        <dbReference type="ARBA" id="ARBA00016244"/>
    </source>
</evidence>
<dbReference type="GO" id="GO:0005576">
    <property type="term" value="C:extracellular region"/>
    <property type="evidence" value="ECO:0007669"/>
    <property type="project" value="UniProtKB-SubCell"/>
</dbReference>
<dbReference type="GO" id="GO:0044780">
    <property type="term" value="P:bacterial-type flagellum assembly"/>
    <property type="evidence" value="ECO:0007669"/>
    <property type="project" value="InterPro"/>
</dbReference>
<keyword evidence="6 7" id="KW-0975">Bacterial flagellum</keyword>
<dbReference type="RefSeq" id="WP_163119336.1">
    <property type="nucleotide sequence ID" value="NZ_CP047588.1"/>
</dbReference>
<dbReference type="GO" id="GO:0009424">
    <property type="term" value="C:bacterial-type flagellum hook"/>
    <property type="evidence" value="ECO:0007669"/>
    <property type="project" value="UniProtKB-UniRule"/>
</dbReference>
<dbReference type="EMBL" id="CP047588">
    <property type="protein sequence ID" value="QIE02054.1"/>
    <property type="molecule type" value="Genomic_DNA"/>
</dbReference>
<dbReference type="PRINTS" id="PR01005">
    <property type="entry name" value="FLGHOOKAP1"/>
</dbReference>
<dbReference type="PANTHER" id="PTHR30033:SF2">
    <property type="entry name" value="FLAGELLAR HOOK PROTEIN"/>
    <property type="match status" value="1"/>
</dbReference>
<keyword evidence="10" id="KW-0282">Flagellum</keyword>
<evidence type="ECO:0000256" key="7">
    <source>
        <dbReference type="RuleBase" id="RU362065"/>
    </source>
</evidence>